<evidence type="ECO:0000313" key="4">
    <source>
        <dbReference type="Proteomes" id="UP000192534"/>
    </source>
</evidence>
<dbReference type="EMBL" id="MVIH01000009">
    <property type="protein sequence ID" value="ORB50864.1"/>
    <property type="molecule type" value="Genomic_DNA"/>
</dbReference>
<dbReference type="OrthoDB" id="9805100at2"/>
<name>A0A1X0IRC7_MYCRH</name>
<keyword evidence="4" id="KW-1185">Reference proteome</keyword>
<feature type="signal peptide" evidence="2">
    <location>
        <begin position="1"/>
        <end position="29"/>
    </location>
</feature>
<sequence>MSAVFYGWLLAALIAVGLGAAIVSGAAVAAADTGNTPSGGGTSSAGHATSSKHGVASSRRAPVAAKSGPARTDTTIRSTRPSPAKLTTPTTAAAAGATPKLNPVQALMRQLNYIFANKAPSIESGTQTAGAGGAVSGTVIGKSNNGFTLKYSIGDQPSNGSVVLDPVTGAYTYTPNSTLPAGAIMDEFTIVADNGSAAKLHGPLGAVQNALRSIAVQLGVSGITTADAAIYVDLDNPAVPTIIGNPDVTKQYWVTDGAQTSGLAAVVMAVGQLTGTMPNIADWIAKAKITDSVDRQLFVNGNATGQYRKMYLDNGTDWVWTGDALELLSTSGNGINVSTTYFPKTKADVALTNMASALTAGSVVLVTIKTPILGDTDPTNHLVVVLGMNTQTDQIFVNDAAWGAEGQNRAMSLTDFMKGWEPNYPLGIATRPLAAAAGQPLTQADLALAA</sequence>
<proteinExistence type="predicted"/>
<evidence type="ECO:0008006" key="5">
    <source>
        <dbReference type="Google" id="ProtNLM"/>
    </source>
</evidence>
<feature type="compositionally biased region" description="Polar residues" evidence="1">
    <location>
        <begin position="72"/>
        <end position="81"/>
    </location>
</feature>
<evidence type="ECO:0000256" key="1">
    <source>
        <dbReference type="SAM" id="MobiDB-lite"/>
    </source>
</evidence>
<organism evidence="3 4">
    <name type="scientific">Mycolicibacterium rhodesiae</name>
    <name type="common">Mycobacterium rhodesiae</name>
    <dbReference type="NCBI Taxonomy" id="36814"/>
    <lineage>
        <taxon>Bacteria</taxon>
        <taxon>Bacillati</taxon>
        <taxon>Actinomycetota</taxon>
        <taxon>Actinomycetes</taxon>
        <taxon>Mycobacteriales</taxon>
        <taxon>Mycobacteriaceae</taxon>
        <taxon>Mycolicibacterium</taxon>
    </lineage>
</organism>
<dbReference type="Proteomes" id="UP000192534">
    <property type="component" value="Unassembled WGS sequence"/>
</dbReference>
<evidence type="ECO:0000256" key="2">
    <source>
        <dbReference type="SAM" id="SignalP"/>
    </source>
</evidence>
<accession>A0A1X0IRC7</accession>
<reference evidence="3 4" key="1">
    <citation type="submission" date="2016-12" db="EMBL/GenBank/DDBJ databases">
        <title>The new phylogeny of genus Mycobacterium.</title>
        <authorList>
            <person name="Tortoli E."/>
            <person name="Trovato A."/>
            <person name="Cirillo D.M."/>
        </authorList>
    </citation>
    <scope>NUCLEOTIDE SEQUENCE [LARGE SCALE GENOMIC DNA]</scope>
    <source>
        <strain evidence="3 4">DSM 44223</strain>
    </source>
</reference>
<keyword evidence="2" id="KW-0732">Signal</keyword>
<feature type="compositionally biased region" description="Low complexity" evidence="1">
    <location>
        <begin position="44"/>
        <end position="54"/>
    </location>
</feature>
<comment type="caution">
    <text evidence="3">The sequence shown here is derived from an EMBL/GenBank/DDBJ whole genome shotgun (WGS) entry which is preliminary data.</text>
</comment>
<dbReference type="RefSeq" id="WP_083120870.1">
    <property type="nucleotide sequence ID" value="NZ_JACKUO010000036.1"/>
</dbReference>
<feature type="region of interest" description="Disordered" evidence="1">
    <location>
        <begin position="36"/>
        <end position="95"/>
    </location>
</feature>
<protein>
    <recommendedName>
        <fullName evidence="5">Peptidase C39-like domain-containing protein</fullName>
    </recommendedName>
</protein>
<dbReference type="AlphaFoldDB" id="A0A1X0IRC7"/>
<gene>
    <name evidence="3" type="ORF">BST42_19080</name>
</gene>
<evidence type="ECO:0000313" key="3">
    <source>
        <dbReference type="EMBL" id="ORB50864.1"/>
    </source>
</evidence>
<feature type="chain" id="PRO_5039033971" description="Peptidase C39-like domain-containing protein" evidence="2">
    <location>
        <begin position="30"/>
        <end position="450"/>
    </location>
</feature>